<dbReference type="Proteomes" id="UP000287027">
    <property type="component" value="Chromosome"/>
</dbReference>
<name>A0A5B9GI52_9PROT</name>
<sequence>MVSCPHPFYVHGFITALSCSGHFGIKKQSCIKKVCFLSEGRIVFSEWALCKATYKVLPNERPPCCFNF</sequence>
<evidence type="ECO:0000313" key="2">
    <source>
        <dbReference type="Proteomes" id="UP000287027"/>
    </source>
</evidence>
<proteinExistence type="predicted"/>
<dbReference type="EMBL" id="CP042808">
    <property type="protein sequence ID" value="QEE85169.1"/>
    <property type="molecule type" value="Genomic_DNA"/>
</dbReference>
<keyword evidence="2" id="KW-1185">Reference proteome</keyword>
<dbReference type="AlphaFoldDB" id="A0A5B9GI52"/>
<protein>
    <submittedName>
        <fullName evidence="1">Uncharacterized protein</fullName>
    </submittedName>
</protein>
<evidence type="ECO:0000313" key="1">
    <source>
        <dbReference type="EMBL" id="QEE85169.1"/>
    </source>
</evidence>
<dbReference type="KEGG" id="aoy:EOV40_005230"/>
<gene>
    <name evidence="1" type="ORF">EOV40_005230</name>
</gene>
<organism evidence="1 2">
    <name type="scientific">Acetobacter oryzoeni</name>
    <dbReference type="NCBI Taxonomy" id="2500548"/>
    <lineage>
        <taxon>Bacteria</taxon>
        <taxon>Pseudomonadati</taxon>
        <taxon>Pseudomonadota</taxon>
        <taxon>Alphaproteobacteria</taxon>
        <taxon>Acetobacterales</taxon>
        <taxon>Acetobacteraceae</taxon>
        <taxon>Acetobacter</taxon>
    </lineage>
</organism>
<reference evidence="1 2" key="1">
    <citation type="submission" date="2019-08" db="EMBL/GenBank/DDBJ databases">
        <title>Acetobacter oryzioeni sp. nov., isolated from Korean rice wine vinegar.</title>
        <authorList>
            <person name="Baek J.H."/>
            <person name="Kim K.H."/>
            <person name="Jeon C.O."/>
            <person name="Han D.M."/>
        </authorList>
    </citation>
    <scope>NUCLEOTIDE SEQUENCE [LARGE SCALE GENOMIC DNA]</scope>
    <source>
        <strain evidence="1 2">B6</strain>
    </source>
</reference>
<accession>A0A5B9GI52</accession>